<comment type="subcellular location">
    <subcellularLocation>
        <location evidence="10">Cytoplasm</location>
    </subcellularLocation>
</comment>
<evidence type="ECO:0000256" key="11">
    <source>
        <dbReference type="PIRSR" id="PIRSR001549-1"/>
    </source>
</evidence>
<dbReference type="GO" id="GO:0005524">
    <property type="term" value="F:ATP binding"/>
    <property type="evidence" value="ECO:0007669"/>
    <property type="project" value="UniProtKB-UniRule"/>
</dbReference>
<evidence type="ECO:0000256" key="2">
    <source>
        <dbReference type="ARBA" id="ARBA00011738"/>
    </source>
</evidence>
<dbReference type="EC" id="6.1.1.21" evidence="10"/>
<evidence type="ECO:0000256" key="3">
    <source>
        <dbReference type="ARBA" id="ARBA00022490"/>
    </source>
</evidence>
<keyword evidence="6 10" id="KW-0067">ATP-binding</keyword>
<dbReference type="Proteomes" id="UP000198651">
    <property type="component" value="Chromosome I"/>
</dbReference>
<evidence type="ECO:0000256" key="8">
    <source>
        <dbReference type="ARBA" id="ARBA00023146"/>
    </source>
</evidence>
<proteinExistence type="inferred from homology"/>
<keyword evidence="7 10" id="KW-0648">Protein biosynthesis</keyword>
<dbReference type="InterPro" id="IPR015807">
    <property type="entry name" value="His-tRNA-ligase"/>
</dbReference>
<dbReference type="CDD" id="cd00773">
    <property type="entry name" value="HisRS-like_core"/>
    <property type="match status" value="1"/>
</dbReference>
<evidence type="ECO:0000313" key="13">
    <source>
        <dbReference type="EMBL" id="CUT17767.1"/>
    </source>
</evidence>
<dbReference type="SUPFAM" id="SSF55681">
    <property type="entry name" value="Class II aaRS and biotin synthetases"/>
    <property type="match status" value="1"/>
</dbReference>
<dbReference type="AlphaFoldDB" id="A0A0S4M1W6"/>
<dbReference type="NCBIfam" id="TIGR00442">
    <property type="entry name" value="hisS"/>
    <property type="match status" value="1"/>
</dbReference>
<dbReference type="InterPro" id="IPR004516">
    <property type="entry name" value="HisRS/HisZ"/>
</dbReference>
<feature type="binding site" evidence="11">
    <location>
        <position position="114"/>
    </location>
    <ligand>
        <name>L-histidine</name>
        <dbReference type="ChEBI" id="CHEBI:57595"/>
    </ligand>
</feature>
<dbReference type="PANTHER" id="PTHR43707:SF1">
    <property type="entry name" value="HISTIDINE--TRNA LIGASE, MITOCHONDRIAL-RELATED"/>
    <property type="match status" value="1"/>
</dbReference>
<keyword evidence="4 10" id="KW-0436">Ligase</keyword>
<dbReference type="Gene3D" id="3.30.930.10">
    <property type="entry name" value="Bira Bifunctional Protein, Domain 2"/>
    <property type="match status" value="1"/>
</dbReference>
<dbReference type="GO" id="GO:0006427">
    <property type="term" value="P:histidyl-tRNA aminoacylation"/>
    <property type="evidence" value="ECO:0007669"/>
    <property type="project" value="UniProtKB-UniRule"/>
</dbReference>
<evidence type="ECO:0000256" key="6">
    <source>
        <dbReference type="ARBA" id="ARBA00022840"/>
    </source>
</evidence>
<dbReference type="Gene3D" id="3.40.50.800">
    <property type="entry name" value="Anticodon-binding domain"/>
    <property type="match status" value="1"/>
</dbReference>
<reference evidence="14" key="1">
    <citation type="submission" date="2015-11" db="EMBL/GenBank/DDBJ databases">
        <authorList>
            <person name="Seth-Smith H.M.B."/>
        </authorList>
    </citation>
    <scope>NUCLEOTIDE SEQUENCE [LARGE SCALE GENOMIC DNA]</scope>
    <source>
        <strain evidence="14">2013Ark11</strain>
    </source>
</reference>
<keyword evidence="8 10" id="KW-0030">Aminoacyl-tRNA synthetase</keyword>
<dbReference type="GO" id="GO:0004821">
    <property type="term" value="F:histidine-tRNA ligase activity"/>
    <property type="evidence" value="ECO:0007669"/>
    <property type="project" value="UniProtKB-UniRule"/>
</dbReference>
<name>A0A0S4M1W6_9BURK</name>
<dbReference type="InterPro" id="IPR045864">
    <property type="entry name" value="aa-tRNA-synth_II/BPL/LPL"/>
</dbReference>
<dbReference type="InterPro" id="IPR004154">
    <property type="entry name" value="Anticodon-bd"/>
</dbReference>
<protein>
    <recommendedName>
        <fullName evidence="10">Histidine--tRNA ligase</fullName>
        <ecNumber evidence="10">6.1.1.21</ecNumber>
    </recommendedName>
    <alternativeName>
        <fullName evidence="10">Histidyl-tRNA synthetase</fullName>
        <shortName evidence="10">HisRS</shortName>
    </alternativeName>
</protein>
<feature type="binding site" evidence="11">
    <location>
        <position position="260"/>
    </location>
    <ligand>
        <name>L-histidine</name>
        <dbReference type="ChEBI" id="CHEBI:57595"/>
    </ligand>
</feature>
<dbReference type="STRING" id="1561003.Ark11_0947"/>
<evidence type="ECO:0000259" key="12">
    <source>
        <dbReference type="PROSITE" id="PS50862"/>
    </source>
</evidence>
<dbReference type="InterPro" id="IPR036621">
    <property type="entry name" value="Anticodon-bd_dom_sf"/>
</dbReference>
<keyword evidence="14" id="KW-1185">Reference proteome</keyword>
<evidence type="ECO:0000256" key="9">
    <source>
        <dbReference type="ARBA" id="ARBA00047639"/>
    </source>
</evidence>
<dbReference type="Pfam" id="PF03129">
    <property type="entry name" value="HGTP_anticodon"/>
    <property type="match status" value="1"/>
</dbReference>
<dbReference type="PATRIC" id="fig|1561003.3.peg.970"/>
<dbReference type="PIRSF" id="PIRSF001549">
    <property type="entry name" value="His-tRNA_synth"/>
    <property type="match status" value="1"/>
</dbReference>
<feature type="binding site" evidence="11">
    <location>
        <position position="132"/>
    </location>
    <ligand>
        <name>L-histidine</name>
        <dbReference type="ChEBI" id="CHEBI:57595"/>
    </ligand>
</feature>
<keyword evidence="5 10" id="KW-0547">Nucleotide-binding</keyword>
<dbReference type="PROSITE" id="PS50862">
    <property type="entry name" value="AA_TRNA_LIGASE_II"/>
    <property type="match status" value="1"/>
</dbReference>
<dbReference type="HAMAP" id="MF_00127">
    <property type="entry name" value="His_tRNA_synth"/>
    <property type="match status" value="1"/>
</dbReference>
<dbReference type="GO" id="GO:0005737">
    <property type="term" value="C:cytoplasm"/>
    <property type="evidence" value="ECO:0007669"/>
    <property type="project" value="UniProtKB-SubCell"/>
</dbReference>
<comment type="catalytic activity">
    <reaction evidence="9 10">
        <text>tRNA(His) + L-histidine + ATP = L-histidyl-tRNA(His) + AMP + diphosphate + H(+)</text>
        <dbReference type="Rhea" id="RHEA:17313"/>
        <dbReference type="Rhea" id="RHEA-COMP:9665"/>
        <dbReference type="Rhea" id="RHEA-COMP:9689"/>
        <dbReference type="ChEBI" id="CHEBI:15378"/>
        <dbReference type="ChEBI" id="CHEBI:30616"/>
        <dbReference type="ChEBI" id="CHEBI:33019"/>
        <dbReference type="ChEBI" id="CHEBI:57595"/>
        <dbReference type="ChEBI" id="CHEBI:78442"/>
        <dbReference type="ChEBI" id="CHEBI:78527"/>
        <dbReference type="ChEBI" id="CHEBI:456215"/>
        <dbReference type="EC" id="6.1.1.21"/>
    </reaction>
</comment>
<gene>
    <name evidence="10 13" type="primary">hisS</name>
    <name evidence="13" type="ORF">Ark11_0947</name>
</gene>
<dbReference type="Pfam" id="PF13393">
    <property type="entry name" value="tRNA-synt_His"/>
    <property type="match status" value="2"/>
</dbReference>
<evidence type="ECO:0000256" key="7">
    <source>
        <dbReference type="ARBA" id="ARBA00022917"/>
    </source>
</evidence>
<dbReference type="InterPro" id="IPR041715">
    <property type="entry name" value="HisRS-like_core"/>
</dbReference>
<comment type="similarity">
    <text evidence="1 10">Belongs to the class-II aminoacyl-tRNA synthetase family.</text>
</comment>
<accession>A0A0S4M1W6</accession>
<dbReference type="InterPro" id="IPR006195">
    <property type="entry name" value="aa-tRNA-synth_II"/>
</dbReference>
<feature type="domain" description="Aminoacyl-transfer RNA synthetases class-II family profile" evidence="12">
    <location>
        <begin position="1"/>
        <end position="316"/>
    </location>
</feature>
<dbReference type="EMBL" id="LN906597">
    <property type="protein sequence ID" value="CUT17767.1"/>
    <property type="molecule type" value="Genomic_DNA"/>
</dbReference>
<keyword evidence="3 10" id="KW-0963">Cytoplasm</keyword>
<dbReference type="SUPFAM" id="SSF52954">
    <property type="entry name" value="Class II aaRS ABD-related"/>
    <property type="match status" value="1"/>
</dbReference>
<evidence type="ECO:0000256" key="4">
    <source>
        <dbReference type="ARBA" id="ARBA00022598"/>
    </source>
</evidence>
<dbReference type="OrthoDB" id="9800814at2"/>
<dbReference type="PANTHER" id="PTHR43707">
    <property type="entry name" value="HISTIDYL-TRNA SYNTHETASE"/>
    <property type="match status" value="1"/>
</dbReference>
<feature type="binding site" evidence="11">
    <location>
        <begin position="264"/>
        <end position="265"/>
    </location>
    <ligand>
        <name>L-histidine</name>
        <dbReference type="ChEBI" id="CHEBI:57595"/>
    </ligand>
</feature>
<organism evidence="13 14">
    <name type="scientific">Candidatus Ichthyocystis hellenicum</name>
    <dbReference type="NCBI Taxonomy" id="1561003"/>
    <lineage>
        <taxon>Bacteria</taxon>
        <taxon>Pseudomonadati</taxon>
        <taxon>Pseudomonadota</taxon>
        <taxon>Betaproteobacteria</taxon>
        <taxon>Burkholderiales</taxon>
        <taxon>Candidatus Ichthyocystis</taxon>
    </lineage>
</organism>
<dbReference type="RefSeq" id="WP_092343052.1">
    <property type="nucleotide sequence ID" value="NZ_FLSL01000105.1"/>
</dbReference>
<sequence>MPSHLYSIRGMNDLLPSQARSWDRAVALVSKVCAEFGYDRMDFPIVGPTDLFCRAIGDVTDIVEKEMYSFTDSFSGEKLTLRPEGTACCLRSVAENNMTYGRSQRLWYYGPMFRHERPQKGRYRQFHQIGLECFGIASVNVEIELLLLNRSIWKCLGIEGSLFLNVNTLGNPDERKSYRKLLIEYFSSHSDLLDGDSRRRLYRNPFRILDSNNPAMQALISKAPSFFHILNPETQDHYHEFLESLTQLGINYTWNHRLVRGLDYYNGIVFEWTTDKLGSQSAVCAGGRYDGLAVQLGYGPMYAVGCAIGIERLVALCSEKFIPDSPVRFYGVHSDQRSFYELHRLAEDLRRIGCSIIVHTGRESLSVQMKKADQLRCTGVLIVGENELNEGVVCVKMLSSGQQDKVSFHDLPQFLVNSLKGQGDTLL</sequence>
<evidence type="ECO:0000256" key="10">
    <source>
        <dbReference type="HAMAP-Rule" id="MF_00127"/>
    </source>
</evidence>
<evidence type="ECO:0000256" key="5">
    <source>
        <dbReference type="ARBA" id="ARBA00022741"/>
    </source>
</evidence>
<feature type="binding site" evidence="11">
    <location>
        <position position="128"/>
    </location>
    <ligand>
        <name>L-histidine</name>
        <dbReference type="ChEBI" id="CHEBI:57595"/>
    </ligand>
</feature>
<feature type="binding site" evidence="11">
    <location>
        <begin position="84"/>
        <end position="86"/>
    </location>
    <ligand>
        <name>L-histidine</name>
        <dbReference type="ChEBI" id="CHEBI:57595"/>
    </ligand>
</feature>
<evidence type="ECO:0000256" key="1">
    <source>
        <dbReference type="ARBA" id="ARBA00008226"/>
    </source>
</evidence>
<comment type="subunit">
    <text evidence="2 10">Homodimer.</text>
</comment>
<evidence type="ECO:0000313" key="14">
    <source>
        <dbReference type="Proteomes" id="UP000198651"/>
    </source>
</evidence>